<dbReference type="Pfam" id="PF12833">
    <property type="entry name" value="HTH_18"/>
    <property type="match status" value="1"/>
</dbReference>
<dbReference type="PROSITE" id="PS01124">
    <property type="entry name" value="HTH_ARAC_FAMILY_2"/>
    <property type="match status" value="1"/>
</dbReference>
<comment type="caution">
    <text evidence="5">The sequence shown here is derived from an EMBL/GenBank/DDBJ whole genome shotgun (WGS) entry which is preliminary data.</text>
</comment>
<dbReference type="Pfam" id="PF12625">
    <property type="entry name" value="Arabinose_bd"/>
    <property type="match status" value="1"/>
</dbReference>
<protein>
    <submittedName>
        <fullName evidence="5">Helix-turn-helix domain-containing protein</fullName>
    </submittedName>
</protein>
<dbReference type="InterPro" id="IPR009057">
    <property type="entry name" value="Homeodomain-like_sf"/>
</dbReference>
<dbReference type="GO" id="GO:0000976">
    <property type="term" value="F:transcription cis-regulatory region binding"/>
    <property type="evidence" value="ECO:0007669"/>
    <property type="project" value="TreeGrafter"/>
</dbReference>
<evidence type="ECO:0000256" key="2">
    <source>
        <dbReference type="ARBA" id="ARBA00023125"/>
    </source>
</evidence>
<dbReference type="GO" id="GO:0003700">
    <property type="term" value="F:DNA-binding transcription factor activity"/>
    <property type="evidence" value="ECO:0007669"/>
    <property type="project" value="InterPro"/>
</dbReference>
<keyword evidence="6" id="KW-1185">Reference proteome</keyword>
<keyword evidence="3" id="KW-0804">Transcription</keyword>
<name>A0A7X2IMR8_9BURK</name>
<organism evidence="5 6">
    <name type="scientific">Pseudoduganella rivuli</name>
    <dbReference type="NCBI Taxonomy" id="2666085"/>
    <lineage>
        <taxon>Bacteria</taxon>
        <taxon>Pseudomonadati</taxon>
        <taxon>Pseudomonadota</taxon>
        <taxon>Betaproteobacteria</taxon>
        <taxon>Burkholderiales</taxon>
        <taxon>Oxalobacteraceae</taxon>
        <taxon>Telluria group</taxon>
        <taxon>Pseudoduganella</taxon>
    </lineage>
</organism>
<evidence type="ECO:0000313" key="5">
    <source>
        <dbReference type="EMBL" id="MRV72684.1"/>
    </source>
</evidence>
<dbReference type="RefSeq" id="WP_154374470.1">
    <property type="nucleotide sequence ID" value="NZ_WKJJ01000007.1"/>
</dbReference>
<keyword evidence="1" id="KW-0805">Transcription regulation</keyword>
<dbReference type="SMART" id="SM00342">
    <property type="entry name" value="HTH_ARAC"/>
    <property type="match status" value="1"/>
</dbReference>
<keyword evidence="2" id="KW-0238">DNA-binding</keyword>
<dbReference type="SUPFAM" id="SSF46689">
    <property type="entry name" value="Homeodomain-like"/>
    <property type="match status" value="1"/>
</dbReference>
<sequence length="334" mass="37013">MEQPTTAGSWLQGIWNMLSSIGLDPQPIFRQAGIDPDAFRDPHERFQSDQLSRLWNVITDVSGDEAISLAASDQPRPATLDLLGYTMMTAPTMEAALLRFIRYIRVISDATAFSLEPDASGGQWLRLTVAGGELPVPRQRCEFILITILNICRWIASKPIAPLAIEFVHPEPGSTRAHARAFGGPLRFGAERNGLWFSAEDLAAPLPASNPQLAELHERFAVEFIDRLDKARLTPRVRGLIVRMLPDGDPPRAAVADALCMSERTLQRRLQDEGVSYQELVDGTRKALASDYLVKGEMALGQVAFMLGFGDQSAFTRACQRWFNKSPKQVRQGV</sequence>
<dbReference type="InterPro" id="IPR032687">
    <property type="entry name" value="AraC-type_N"/>
</dbReference>
<proteinExistence type="predicted"/>
<reference evidence="5 6" key="1">
    <citation type="submission" date="2019-11" db="EMBL/GenBank/DDBJ databases">
        <title>Novel species isolated from a subtropical stream in China.</title>
        <authorList>
            <person name="Lu H."/>
        </authorList>
    </citation>
    <scope>NUCLEOTIDE SEQUENCE [LARGE SCALE GENOMIC DNA]</scope>
    <source>
        <strain evidence="5 6">FT92W</strain>
    </source>
</reference>
<dbReference type="Proteomes" id="UP000446768">
    <property type="component" value="Unassembled WGS sequence"/>
</dbReference>
<dbReference type="EMBL" id="WKJJ01000007">
    <property type="protein sequence ID" value="MRV72684.1"/>
    <property type="molecule type" value="Genomic_DNA"/>
</dbReference>
<gene>
    <name evidence="5" type="ORF">GJ700_13300</name>
</gene>
<feature type="domain" description="HTH araC/xylS-type" evidence="4">
    <location>
        <begin position="235"/>
        <end position="333"/>
    </location>
</feature>
<evidence type="ECO:0000313" key="6">
    <source>
        <dbReference type="Proteomes" id="UP000446768"/>
    </source>
</evidence>
<dbReference type="GO" id="GO:0005829">
    <property type="term" value="C:cytosol"/>
    <property type="evidence" value="ECO:0007669"/>
    <property type="project" value="TreeGrafter"/>
</dbReference>
<evidence type="ECO:0000256" key="1">
    <source>
        <dbReference type="ARBA" id="ARBA00023015"/>
    </source>
</evidence>
<dbReference type="AlphaFoldDB" id="A0A7X2IMR8"/>
<dbReference type="PANTHER" id="PTHR47894">
    <property type="entry name" value="HTH-TYPE TRANSCRIPTIONAL REGULATOR GADX"/>
    <property type="match status" value="1"/>
</dbReference>
<dbReference type="Gene3D" id="1.10.10.60">
    <property type="entry name" value="Homeodomain-like"/>
    <property type="match status" value="1"/>
</dbReference>
<evidence type="ECO:0000259" key="4">
    <source>
        <dbReference type="PROSITE" id="PS01124"/>
    </source>
</evidence>
<dbReference type="PANTHER" id="PTHR47894:SF1">
    <property type="entry name" value="HTH-TYPE TRANSCRIPTIONAL REGULATOR VQSM"/>
    <property type="match status" value="1"/>
</dbReference>
<accession>A0A7X2IMR8</accession>
<dbReference type="InterPro" id="IPR018060">
    <property type="entry name" value="HTH_AraC"/>
</dbReference>
<evidence type="ECO:0000256" key="3">
    <source>
        <dbReference type="ARBA" id="ARBA00023163"/>
    </source>
</evidence>